<evidence type="ECO:0000313" key="2">
    <source>
        <dbReference type="Proteomes" id="UP000324800"/>
    </source>
</evidence>
<sequence>MIQPFDLDEPGVEQEQDQYHILVAVMDTDHGAYVDVVVEELEDGLLMLPMPKERDLALIIPTVPSITAKQLQDQIQQRIVVVVVSLHVFGKSSNGFLFPKFPLRWRL</sequence>
<protein>
    <submittedName>
        <fullName evidence="1">Uncharacterized protein</fullName>
    </submittedName>
</protein>
<dbReference type="Proteomes" id="UP000324800">
    <property type="component" value="Unassembled WGS sequence"/>
</dbReference>
<dbReference type="EMBL" id="SNRW01006261">
    <property type="protein sequence ID" value="KAA6383407.1"/>
    <property type="molecule type" value="Genomic_DNA"/>
</dbReference>
<accession>A0A5J4VL89</accession>
<dbReference type="AlphaFoldDB" id="A0A5J4VL89"/>
<evidence type="ECO:0000313" key="1">
    <source>
        <dbReference type="EMBL" id="KAA6383407.1"/>
    </source>
</evidence>
<comment type="caution">
    <text evidence="1">The sequence shown here is derived from an EMBL/GenBank/DDBJ whole genome shotgun (WGS) entry which is preliminary data.</text>
</comment>
<reference evidence="1 2" key="1">
    <citation type="submission" date="2019-03" db="EMBL/GenBank/DDBJ databases">
        <title>Single cell metagenomics reveals metabolic interactions within the superorganism composed of flagellate Streblomastix strix and complex community of Bacteroidetes bacteria on its surface.</title>
        <authorList>
            <person name="Treitli S.C."/>
            <person name="Kolisko M."/>
            <person name="Husnik F."/>
            <person name="Keeling P."/>
            <person name="Hampl V."/>
        </authorList>
    </citation>
    <scope>NUCLEOTIDE SEQUENCE [LARGE SCALE GENOMIC DNA]</scope>
    <source>
        <strain evidence="1">ST1C</strain>
    </source>
</reference>
<gene>
    <name evidence="1" type="ORF">EZS28_021066</name>
</gene>
<organism evidence="1 2">
    <name type="scientific">Streblomastix strix</name>
    <dbReference type="NCBI Taxonomy" id="222440"/>
    <lineage>
        <taxon>Eukaryota</taxon>
        <taxon>Metamonada</taxon>
        <taxon>Preaxostyla</taxon>
        <taxon>Oxymonadida</taxon>
        <taxon>Streblomastigidae</taxon>
        <taxon>Streblomastix</taxon>
    </lineage>
</organism>
<name>A0A5J4VL89_9EUKA</name>
<proteinExistence type="predicted"/>